<dbReference type="GO" id="GO:0003677">
    <property type="term" value="F:DNA binding"/>
    <property type="evidence" value="ECO:0007669"/>
    <property type="project" value="UniProtKB-KW"/>
</dbReference>
<reference evidence="4" key="1">
    <citation type="submission" date="2023-04" db="EMBL/GenBank/DDBJ databases">
        <title>Phytophthora lilii NBRC 32176.</title>
        <authorList>
            <person name="Ichikawa N."/>
            <person name="Sato H."/>
            <person name="Tonouchi N."/>
        </authorList>
    </citation>
    <scope>NUCLEOTIDE SEQUENCE</scope>
    <source>
        <strain evidence="4">NBRC 32176</strain>
    </source>
</reference>
<dbReference type="InterPro" id="IPR009057">
    <property type="entry name" value="Homeodomain-like_sf"/>
</dbReference>
<dbReference type="AlphaFoldDB" id="A0A9W6XG64"/>
<feature type="compositionally biased region" description="Polar residues" evidence="2">
    <location>
        <begin position="218"/>
        <end position="238"/>
    </location>
</feature>
<name>A0A9W6XG64_9STRA</name>
<comment type="caution">
    <text evidence="4">The sequence shown here is derived from an EMBL/GenBank/DDBJ whole genome shotgun (WGS) entry which is preliminary data.</text>
</comment>
<sequence>MMIHQKRQLIEKASEGPAMAQHELAAWAKPCLQAQAGPRPVNDLRHSACSTCHHKRGIRQAPQATGGDVAGAGEKVWAWIQFVEAQNVCISRELIRMKAQHLQKELCDAWDLRFSDGWLTGFERHHALRYRKRHGEAASADTAAIYLGRQQLQDITDQYEPQNVYKLDETGLCYAMAPSRSICTRGARGVKKTKTRITVALTSNADGSDTLPPLFWATPSNPTVSRSAQLPSLASSTRPTRKRG</sequence>
<proteinExistence type="predicted"/>
<gene>
    <name evidence="4" type="ORF">Plil01_001592500</name>
</gene>
<dbReference type="PROSITE" id="PS51253">
    <property type="entry name" value="HTH_CENPB"/>
    <property type="match status" value="1"/>
</dbReference>
<dbReference type="OrthoDB" id="117248at2759"/>
<dbReference type="PANTHER" id="PTHR19303:SF73">
    <property type="entry name" value="PROTEIN PDC2"/>
    <property type="match status" value="1"/>
</dbReference>
<feature type="region of interest" description="Disordered" evidence="2">
    <location>
        <begin position="218"/>
        <end position="244"/>
    </location>
</feature>
<dbReference type="SMART" id="SM00674">
    <property type="entry name" value="CENPB"/>
    <property type="match status" value="1"/>
</dbReference>
<evidence type="ECO:0000313" key="4">
    <source>
        <dbReference type="EMBL" id="GMF37963.1"/>
    </source>
</evidence>
<dbReference type="Gene3D" id="1.10.10.60">
    <property type="entry name" value="Homeodomain-like"/>
    <property type="match status" value="1"/>
</dbReference>
<dbReference type="InterPro" id="IPR050863">
    <property type="entry name" value="CenT-Element_Derived"/>
</dbReference>
<accession>A0A9W6XG64</accession>
<evidence type="ECO:0000256" key="2">
    <source>
        <dbReference type="SAM" id="MobiDB-lite"/>
    </source>
</evidence>
<dbReference type="InterPro" id="IPR006600">
    <property type="entry name" value="HTH_CenpB_DNA-bd_dom"/>
</dbReference>
<organism evidence="4 5">
    <name type="scientific">Phytophthora lilii</name>
    <dbReference type="NCBI Taxonomy" id="2077276"/>
    <lineage>
        <taxon>Eukaryota</taxon>
        <taxon>Sar</taxon>
        <taxon>Stramenopiles</taxon>
        <taxon>Oomycota</taxon>
        <taxon>Peronosporomycetes</taxon>
        <taxon>Peronosporales</taxon>
        <taxon>Peronosporaceae</taxon>
        <taxon>Phytophthora</taxon>
    </lineage>
</organism>
<evidence type="ECO:0000256" key="1">
    <source>
        <dbReference type="ARBA" id="ARBA00023125"/>
    </source>
</evidence>
<dbReference type="SUPFAM" id="SSF46689">
    <property type="entry name" value="Homeodomain-like"/>
    <property type="match status" value="1"/>
</dbReference>
<evidence type="ECO:0000259" key="3">
    <source>
        <dbReference type="PROSITE" id="PS51253"/>
    </source>
</evidence>
<dbReference type="PANTHER" id="PTHR19303">
    <property type="entry name" value="TRANSPOSON"/>
    <property type="match status" value="1"/>
</dbReference>
<keyword evidence="5" id="KW-1185">Reference proteome</keyword>
<dbReference type="EMBL" id="BSXW01001605">
    <property type="protein sequence ID" value="GMF37963.1"/>
    <property type="molecule type" value="Genomic_DNA"/>
</dbReference>
<protein>
    <submittedName>
        <fullName evidence="4">Unnamed protein product</fullName>
    </submittedName>
</protein>
<dbReference type="Pfam" id="PF03221">
    <property type="entry name" value="HTH_Tnp_Tc5"/>
    <property type="match status" value="1"/>
</dbReference>
<keyword evidence="1" id="KW-0238">DNA-binding</keyword>
<evidence type="ECO:0000313" key="5">
    <source>
        <dbReference type="Proteomes" id="UP001165083"/>
    </source>
</evidence>
<feature type="domain" description="HTH CENPB-type" evidence="3">
    <location>
        <begin position="60"/>
        <end position="132"/>
    </location>
</feature>
<dbReference type="Proteomes" id="UP001165083">
    <property type="component" value="Unassembled WGS sequence"/>
</dbReference>
<dbReference type="GO" id="GO:0005634">
    <property type="term" value="C:nucleus"/>
    <property type="evidence" value="ECO:0007669"/>
    <property type="project" value="TreeGrafter"/>
</dbReference>